<comment type="caution">
    <text evidence="2">The sequence shown here is derived from an EMBL/GenBank/DDBJ whole genome shotgun (WGS) entry which is preliminary data.</text>
</comment>
<accession>A0AAN6RFM6</accession>
<gene>
    <name evidence="2" type="ORF">GRF29_161g439600</name>
</gene>
<evidence type="ECO:0000256" key="1">
    <source>
        <dbReference type="SAM" id="Coils"/>
    </source>
</evidence>
<dbReference type="Proteomes" id="UP001280581">
    <property type="component" value="Unassembled WGS sequence"/>
</dbReference>
<keyword evidence="3" id="KW-1185">Reference proteome</keyword>
<proteinExistence type="predicted"/>
<keyword evidence="1" id="KW-0175">Coiled coil</keyword>
<dbReference type="EMBL" id="WVTA01000014">
    <property type="protein sequence ID" value="KAK3202193.1"/>
    <property type="molecule type" value="Genomic_DNA"/>
</dbReference>
<evidence type="ECO:0000313" key="2">
    <source>
        <dbReference type="EMBL" id="KAK3202193.1"/>
    </source>
</evidence>
<organism evidence="2 3">
    <name type="scientific">Pseudopithomyces chartarum</name>
    <dbReference type="NCBI Taxonomy" id="1892770"/>
    <lineage>
        <taxon>Eukaryota</taxon>
        <taxon>Fungi</taxon>
        <taxon>Dikarya</taxon>
        <taxon>Ascomycota</taxon>
        <taxon>Pezizomycotina</taxon>
        <taxon>Dothideomycetes</taxon>
        <taxon>Pleosporomycetidae</taxon>
        <taxon>Pleosporales</taxon>
        <taxon>Massarineae</taxon>
        <taxon>Didymosphaeriaceae</taxon>
        <taxon>Pseudopithomyces</taxon>
    </lineage>
</organism>
<feature type="coiled-coil region" evidence="1">
    <location>
        <begin position="81"/>
        <end position="111"/>
    </location>
</feature>
<evidence type="ECO:0000313" key="3">
    <source>
        <dbReference type="Proteomes" id="UP001280581"/>
    </source>
</evidence>
<sequence>MEARINISRRAPTFRQIPSSSMARYAPNEEAMTGMASSSDGGFRQRDKNVETFIRMREDDLANLEMKKQVTALKIEQLKMMRQLQDEISVLDKQKTDINQALEDSRAYRRQLLQSMPVVEQMEIVYEAGQASAINYQCIE</sequence>
<reference evidence="2 3" key="1">
    <citation type="submission" date="2021-02" db="EMBL/GenBank/DDBJ databases">
        <title>Genome assembly of Pseudopithomyces chartarum.</title>
        <authorList>
            <person name="Jauregui R."/>
            <person name="Singh J."/>
            <person name="Voisey C."/>
        </authorList>
    </citation>
    <scope>NUCLEOTIDE SEQUENCE [LARGE SCALE GENOMIC DNA]</scope>
    <source>
        <strain evidence="2 3">AGR01</strain>
    </source>
</reference>
<protein>
    <submittedName>
        <fullName evidence="2">Uncharacterized protein</fullName>
    </submittedName>
</protein>
<dbReference type="AlphaFoldDB" id="A0AAN6RFM6"/>
<name>A0AAN6RFM6_9PLEO</name>